<name>A0A6B7PVY6_9PSED</name>
<reference evidence="3" key="1">
    <citation type="submission" date="2019-08" db="EMBL/GenBank/DDBJ databases">
        <authorList>
            <person name="Zhou D."/>
            <person name="Chen F."/>
        </authorList>
    </citation>
    <scope>NUCLEOTIDE SEQUENCE</scope>
    <source>
        <strain evidence="3">QJ20133</strain>
        <plasmid evidence="3">pJ20133-VIM</plasmid>
    </source>
</reference>
<evidence type="ECO:0000256" key="2">
    <source>
        <dbReference type="SAM" id="Phobius"/>
    </source>
</evidence>
<evidence type="ECO:0000313" key="3">
    <source>
        <dbReference type="EMBL" id="QFX76459.1"/>
    </source>
</evidence>
<geneLocation type="plasmid" evidence="3">
    <name>pJ20133-VIM</name>
</geneLocation>
<proteinExistence type="predicted"/>
<feature type="compositionally biased region" description="Polar residues" evidence="1">
    <location>
        <begin position="1"/>
        <end position="13"/>
    </location>
</feature>
<keyword evidence="3" id="KW-0614">Plasmid</keyword>
<dbReference type="AlphaFoldDB" id="A0A6B7PVY6"/>
<feature type="compositionally biased region" description="Basic and acidic residues" evidence="1">
    <location>
        <begin position="14"/>
        <end position="24"/>
    </location>
</feature>
<accession>A0A6B7PVY6</accession>
<feature type="transmembrane region" description="Helical" evidence="2">
    <location>
        <begin position="40"/>
        <end position="61"/>
    </location>
</feature>
<feature type="region of interest" description="Disordered" evidence="1">
    <location>
        <begin position="1"/>
        <end position="33"/>
    </location>
</feature>
<organism evidence="3">
    <name type="scientific">Pseudomonas monteilii</name>
    <dbReference type="NCBI Taxonomy" id="76759"/>
    <lineage>
        <taxon>Bacteria</taxon>
        <taxon>Pseudomonadati</taxon>
        <taxon>Pseudomonadota</taxon>
        <taxon>Gammaproteobacteria</taxon>
        <taxon>Pseudomonadales</taxon>
        <taxon>Pseudomonadaceae</taxon>
        <taxon>Pseudomonas</taxon>
    </lineage>
</organism>
<sequence length="154" mass="16137">MTDTANSQQQQPEEQIRPDDDQVRTKPAQGGKAQQAPAGVSFLTCAFVALAVSGFTSFMAYHFAGQNFSSGAQVVLVDGAKLANAQMKRTLDKAGLSPEQAQADGLAFVTDLQNVLKGYTDSGVLVINSSVALNAPAGLNVTDQVAQHLGLELE</sequence>
<dbReference type="EMBL" id="MN310371">
    <property type="protein sequence ID" value="QFX76459.1"/>
    <property type="molecule type" value="Genomic_DNA"/>
</dbReference>
<keyword evidence="2" id="KW-1133">Transmembrane helix</keyword>
<evidence type="ECO:0000256" key="1">
    <source>
        <dbReference type="SAM" id="MobiDB-lite"/>
    </source>
</evidence>
<protein>
    <submittedName>
        <fullName evidence="3">Uncharacterized protein</fullName>
    </submittedName>
</protein>
<keyword evidence="2" id="KW-0812">Transmembrane</keyword>
<keyword evidence="2" id="KW-0472">Membrane</keyword>